<keyword evidence="1" id="KW-0812">Transmembrane</keyword>
<evidence type="ECO:0000313" key="3">
    <source>
        <dbReference type="EMBL" id="KAF9509657.1"/>
    </source>
</evidence>
<feature type="transmembrane region" description="Helical" evidence="1">
    <location>
        <begin position="181"/>
        <end position="202"/>
    </location>
</feature>
<feature type="transmembrane region" description="Helical" evidence="1">
    <location>
        <begin position="90"/>
        <end position="108"/>
    </location>
</feature>
<dbReference type="AlphaFoldDB" id="A0A9P6AQ69"/>
<dbReference type="OrthoDB" id="2535105at2759"/>
<feature type="transmembrane region" description="Helical" evidence="1">
    <location>
        <begin position="115"/>
        <end position="134"/>
    </location>
</feature>
<dbReference type="PANTHER" id="PTHR40465:SF1">
    <property type="entry name" value="DUF6534 DOMAIN-CONTAINING PROTEIN"/>
    <property type="match status" value="1"/>
</dbReference>
<dbReference type="InterPro" id="IPR045339">
    <property type="entry name" value="DUF6534"/>
</dbReference>
<accession>A0A9P6AQ69</accession>
<dbReference type="EMBL" id="MU129031">
    <property type="protein sequence ID" value="KAF9509657.1"/>
    <property type="molecule type" value="Genomic_DNA"/>
</dbReference>
<reference evidence="3" key="1">
    <citation type="journal article" date="2020" name="Nat. Commun.">
        <title>Large-scale genome sequencing of mycorrhizal fungi provides insights into the early evolution of symbiotic traits.</title>
        <authorList>
            <person name="Miyauchi S."/>
            <person name="Kiss E."/>
            <person name="Kuo A."/>
            <person name="Drula E."/>
            <person name="Kohler A."/>
            <person name="Sanchez-Garcia M."/>
            <person name="Morin E."/>
            <person name="Andreopoulos B."/>
            <person name="Barry K.W."/>
            <person name="Bonito G."/>
            <person name="Buee M."/>
            <person name="Carver A."/>
            <person name="Chen C."/>
            <person name="Cichocki N."/>
            <person name="Clum A."/>
            <person name="Culley D."/>
            <person name="Crous P.W."/>
            <person name="Fauchery L."/>
            <person name="Girlanda M."/>
            <person name="Hayes R.D."/>
            <person name="Keri Z."/>
            <person name="LaButti K."/>
            <person name="Lipzen A."/>
            <person name="Lombard V."/>
            <person name="Magnuson J."/>
            <person name="Maillard F."/>
            <person name="Murat C."/>
            <person name="Nolan M."/>
            <person name="Ohm R.A."/>
            <person name="Pangilinan J."/>
            <person name="Pereira M.F."/>
            <person name="Perotto S."/>
            <person name="Peter M."/>
            <person name="Pfister S."/>
            <person name="Riley R."/>
            <person name="Sitrit Y."/>
            <person name="Stielow J.B."/>
            <person name="Szollosi G."/>
            <person name="Zifcakova L."/>
            <person name="Stursova M."/>
            <person name="Spatafora J.W."/>
            <person name="Tedersoo L."/>
            <person name="Vaario L.M."/>
            <person name="Yamada A."/>
            <person name="Yan M."/>
            <person name="Wang P."/>
            <person name="Xu J."/>
            <person name="Bruns T."/>
            <person name="Baldrian P."/>
            <person name="Vilgalys R."/>
            <person name="Dunand C."/>
            <person name="Henrissat B."/>
            <person name="Grigoriev I.V."/>
            <person name="Hibbett D."/>
            <person name="Nagy L.G."/>
            <person name="Martin F.M."/>
        </authorList>
    </citation>
    <scope>NUCLEOTIDE SEQUENCE</scope>
    <source>
        <strain evidence="3">UP504</strain>
    </source>
</reference>
<sequence>MGTLTDPLINLLGGTFFGEVVTAIGFGILTVQISSYYRAFPNDGRLLKVAVGFLWALEAFQLGCVSQYLYGGFIKHYYNPLPLARSTWEFGMFQVTVVVASVTVQTFFAHHVYSLSGNLYLGIFVPLCSFSSYLDCTWLIVTWLAIQAVSDVVIATCMCILLRRRRTGFQRTDSIINRMVFYTIATGSVTGVLSCLVLGLFVKLGFEFGVLILSVPLSALYSITMLANLHARKTLRTKLAQSTPLQVMNSSAKTRKPQSTVVHITQETTVHDEMGGKLTNSSHSYPPASIYPFHFHGEQ</sequence>
<keyword evidence="4" id="KW-1185">Reference proteome</keyword>
<keyword evidence="1" id="KW-1133">Transmembrane helix</keyword>
<gene>
    <name evidence="3" type="ORF">BS47DRAFT_140719</name>
</gene>
<evidence type="ECO:0000256" key="1">
    <source>
        <dbReference type="SAM" id="Phobius"/>
    </source>
</evidence>
<feature type="transmembrane region" description="Helical" evidence="1">
    <location>
        <begin position="208"/>
        <end position="229"/>
    </location>
</feature>
<dbReference type="Pfam" id="PF20152">
    <property type="entry name" value="DUF6534"/>
    <property type="match status" value="1"/>
</dbReference>
<proteinExistence type="predicted"/>
<name>A0A9P6AQ69_9AGAM</name>
<evidence type="ECO:0000259" key="2">
    <source>
        <dbReference type="Pfam" id="PF20152"/>
    </source>
</evidence>
<protein>
    <recommendedName>
        <fullName evidence="2">DUF6534 domain-containing protein</fullName>
    </recommendedName>
</protein>
<feature type="transmembrane region" description="Helical" evidence="1">
    <location>
        <begin position="49"/>
        <end position="70"/>
    </location>
</feature>
<comment type="caution">
    <text evidence="3">The sequence shown here is derived from an EMBL/GenBank/DDBJ whole genome shotgun (WGS) entry which is preliminary data.</text>
</comment>
<feature type="domain" description="DUF6534" evidence="2">
    <location>
        <begin position="148"/>
        <end position="233"/>
    </location>
</feature>
<organism evidence="3 4">
    <name type="scientific">Hydnum rufescens UP504</name>
    <dbReference type="NCBI Taxonomy" id="1448309"/>
    <lineage>
        <taxon>Eukaryota</taxon>
        <taxon>Fungi</taxon>
        <taxon>Dikarya</taxon>
        <taxon>Basidiomycota</taxon>
        <taxon>Agaricomycotina</taxon>
        <taxon>Agaricomycetes</taxon>
        <taxon>Cantharellales</taxon>
        <taxon>Hydnaceae</taxon>
        <taxon>Hydnum</taxon>
    </lineage>
</organism>
<dbReference type="Proteomes" id="UP000886523">
    <property type="component" value="Unassembled WGS sequence"/>
</dbReference>
<feature type="transmembrane region" description="Helical" evidence="1">
    <location>
        <begin position="140"/>
        <end position="161"/>
    </location>
</feature>
<dbReference type="PANTHER" id="PTHR40465">
    <property type="entry name" value="CHROMOSOME 1, WHOLE GENOME SHOTGUN SEQUENCE"/>
    <property type="match status" value="1"/>
</dbReference>
<keyword evidence="1" id="KW-0472">Membrane</keyword>
<feature type="transmembrane region" description="Helical" evidence="1">
    <location>
        <begin position="20"/>
        <end position="37"/>
    </location>
</feature>
<evidence type="ECO:0000313" key="4">
    <source>
        <dbReference type="Proteomes" id="UP000886523"/>
    </source>
</evidence>